<keyword evidence="1" id="KW-0812">Transmembrane</keyword>
<accession>A0AAW5IV75</accession>
<dbReference type="Pfam" id="PF14897">
    <property type="entry name" value="EpsG"/>
    <property type="match status" value="1"/>
</dbReference>
<feature type="transmembrane region" description="Helical" evidence="1">
    <location>
        <begin position="172"/>
        <end position="195"/>
    </location>
</feature>
<dbReference type="RefSeq" id="WP_254974298.1">
    <property type="nucleotide sequence ID" value="NZ_JANDWK010000021.1"/>
</dbReference>
<dbReference type="InterPro" id="IPR049458">
    <property type="entry name" value="EpsG-like"/>
</dbReference>
<reference evidence="2" key="1">
    <citation type="submission" date="2022-07" db="EMBL/GenBank/DDBJ databases">
        <title>Prevotella copri.</title>
        <authorList>
            <person name="Yang C."/>
        </authorList>
    </citation>
    <scope>NUCLEOTIDE SEQUENCE</scope>
    <source>
        <strain evidence="2">HF1476</strain>
    </source>
</reference>
<feature type="transmembrane region" description="Helical" evidence="1">
    <location>
        <begin position="278"/>
        <end position="296"/>
    </location>
</feature>
<feature type="transmembrane region" description="Helical" evidence="1">
    <location>
        <begin position="27"/>
        <end position="44"/>
    </location>
</feature>
<feature type="transmembrane region" description="Helical" evidence="1">
    <location>
        <begin position="207"/>
        <end position="227"/>
    </location>
</feature>
<sequence>MLIYIITFLISLFFVYKAQLSKSIVLSLLFLLFGAAIPSFVAGVRDMSIGVDINVYAIPCYDLAMATDFSDFSTLSIRWGVVFPLMIYLGYIMGSLSWGLGFVEFFICINVLIALYIQRRKMSMAVGYFLFLFLFYNMSLNLMRQSMALSCCVLAFSLMINAKYKISLIPLYLAFLSHSSVVIFGLLLMEFYFLVINKKKKGVYKMVFYIGLPLVVILYQKIMNLAIQWGVLTDHYEAYSEGGNTFFSYTNTLSQLCFLILMLLLANKNRMFKDLKPFSLVAIYSSLVFTTLSTINVWAFRAALYIEIIYLIIFPLVIKTTSNRLLVKSFYVFVVLLWFYDSIINGVNGTYPYSSEVLPSFF</sequence>
<dbReference type="EMBL" id="JANDWN010000023">
    <property type="protein sequence ID" value="MCP9600185.1"/>
    <property type="molecule type" value="Genomic_DNA"/>
</dbReference>
<evidence type="ECO:0000256" key="1">
    <source>
        <dbReference type="SAM" id="Phobius"/>
    </source>
</evidence>
<feature type="transmembrane region" description="Helical" evidence="1">
    <location>
        <begin position="129"/>
        <end position="160"/>
    </location>
</feature>
<keyword evidence="1" id="KW-0472">Membrane</keyword>
<organism evidence="2 3">
    <name type="scientific">Segatella copri</name>
    <dbReference type="NCBI Taxonomy" id="165179"/>
    <lineage>
        <taxon>Bacteria</taxon>
        <taxon>Pseudomonadati</taxon>
        <taxon>Bacteroidota</taxon>
        <taxon>Bacteroidia</taxon>
        <taxon>Bacteroidales</taxon>
        <taxon>Prevotellaceae</taxon>
        <taxon>Segatella</taxon>
    </lineage>
</organism>
<feature type="transmembrane region" description="Helical" evidence="1">
    <location>
        <begin position="75"/>
        <end position="92"/>
    </location>
</feature>
<name>A0AAW5IV75_9BACT</name>
<feature type="transmembrane region" description="Helical" evidence="1">
    <location>
        <begin position="247"/>
        <end position="266"/>
    </location>
</feature>
<evidence type="ECO:0000313" key="2">
    <source>
        <dbReference type="EMBL" id="MCP9600185.1"/>
    </source>
</evidence>
<protein>
    <submittedName>
        <fullName evidence="2">EpsG family protein</fullName>
    </submittedName>
</protein>
<feature type="transmembrane region" description="Helical" evidence="1">
    <location>
        <begin position="98"/>
        <end position="117"/>
    </location>
</feature>
<feature type="transmembrane region" description="Helical" evidence="1">
    <location>
        <begin position="302"/>
        <end position="318"/>
    </location>
</feature>
<keyword evidence="1" id="KW-1133">Transmembrane helix</keyword>
<feature type="transmembrane region" description="Helical" evidence="1">
    <location>
        <begin position="330"/>
        <end position="351"/>
    </location>
</feature>
<dbReference type="AlphaFoldDB" id="A0AAW5IV75"/>
<dbReference type="Proteomes" id="UP001204486">
    <property type="component" value="Unassembled WGS sequence"/>
</dbReference>
<comment type="caution">
    <text evidence="2">The sequence shown here is derived from an EMBL/GenBank/DDBJ whole genome shotgun (WGS) entry which is preliminary data.</text>
</comment>
<proteinExistence type="predicted"/>
<evidence type="ECO:0000313" key="3">
    <source>
        <dbReference type="Proteomes" id="UP001204486"/>
    </source>
</evidence>
<gene>
    <name evidence="2" type="ORF">NNC55_09490</name>
</gene>